<evidence type="ECO:0000256" key="1">
    <source>
        <dbReference type="SAM" id="MobiDB-lite"/>
    </source>
</evidence>
<evidence type="ECO:0000313" key="3">
    <source>
        <dbReference type="EMBL" id="VFT89623.1"/>
    </source>
</evidence>
<dbReference type="OrthoDB" id="78365at2759"/>
<proteinExistence type="predicted"/>
<name>A0A485KWV6_9STRA</name>
<keyword evidence="4" id="KW-1185">Reference proteome</keyword>
<accession>A0A485KWV6</accession>
<reference evidence="2" key="2">
    <citation type="submission" date="2019-06" db="EMBL/GenBank/DDBJ databases">
        <title>Genomics analysis of Aphanomyces spp. identifies a new class of oomycete effector associated with host adaptation.</title>
        <authorList>
            <person name="Gaulin E."/>
        </authorList>
    </citation>
    <scope>NUCLEOTIDE SEQUENCE</scope>
    <source>
        <strain evidence="2">CBS 578.67</strain>
    </source>
</reference>
<dbReference type="InterPro" id="IPR011990">
    <property type="entry name" value="TPR-like_helical_dom_sf"/>
</dbReference>
<dbReference type="AlphaFoldDB" id="A0A485KWV6"/>
<dbReference type="Gene3D" id="1.25.40.10">
    <property type="entry name" value="Tetratricopeptide repeat domain"/>
    <property type="match status" value="1"/>
</dbReference>
<feature type="compositionally biased region" description="Basic and acidic residues" evidence="1">
    <location>
        <begin position="372"/>
        <end position="420"/>
    </location>
</feature>
<organism evidence="3 4">
    <name type="scientific">Aphanomyces stellatus</name>
    <dbReference type="NCBI Taxonomy" id="120398"/>
    <lineage>
        <taxon>Eukaryota</taxon>
        <taxon>Sar</taxon>
        <taxon>Stramenopiles</taxon>
        <taxon>Oomycota</taxon>
        <taxon>Saprolegniomycetes</taxon>
        <taxon>Saprolegniales</taxon>
        <taxon>Verrucalvaceae</taxon>
        <taxon>Aphanomyces</taxon>
    </lineage>
</organism>
<dbReference type="InterPro" id="IPR019734">
    <property type="entry name" value="TPR_rpt"/>
</dbReference>
<dbReference type="EMBL" id="VJMH01005392">
    <property type="protein sequence ID" value="KAF0696479.1"/>
    <property type="molecule type" value="Genomic_DNA"/>
</dbReference>
<sequence length="495" mass="53481">MQRDIPSLVLAPAFPDVVALDAKGDEYAKVHDVFAALTCWERALFLRQHYLGFESPDVWAQARVMCAYCTGEAGQALRCNQMEAARRLLRKADALATSADVALRIEMLNHQACYYRRVSPPRLRVAYDCLKKAMALDPKLPLPRNATMAETRLNACAVLSQLGRHDKALQLAQAALILLQEANDPTTLMAQAIAHHNIAVEEEFLQKTAQSLHSYRRAASLAAAHGGEDHPLASTLAASLAAAEAALAQKKQQKLFHQARDAKTRSAYCAPPAAKATASAVPKATKKAFGIAPRKASLADEMAPTKRVDMSEFEEVALADSFDAKAVASSLAASINANQEVAAVRSKVDAPGMEMMVTPRQPLSNEDETKGDDDQKERPDDEAEAKGGDEPQETLENKNGVDNDESQKEDKGDDGDKGDNGDVEEFDEAKPIEDDVGDADEGVDEVEPKNKEVLDDEDIGDNEDDKETEPSPEASADSARGGVDEATTNDDDDDA</sequence>
<reference evidence="3 4" key="1">
    <citation type="submission" date="2019-03" db="EMBL/GenBank/DDBJ databases">
        <authorList>
            <person name="Gaulin E."/>
            <person name="Dumas B."/>
        </authorList>
    </citation>
    <scope>NUCLEOTIDE SEQUENCE [LARGE SCALE GENOMIC DNA]</scope>
    <source>
        <strain evidence="3">CBS 568.67</strain>
    </source>
</reference>
<gene>
    <name evidence="3" type="primary">Aste57867_12774</name>
    <name evidence="2" type="ORF">As57867_012726</name>
    <name evidence="3" type="ORF">ASTE57867_12774</name>
</gene>
<evidence type="ECO:0000313" key="4">
    <source>
        <dbReference type="Proteomes" id="UP000332933"/>
    </source>
</evidence>
<dbReference type="SUPFAM" id="SSF48452">
    <property type="entry name" value="TPR-like"/>
    <property type="match status" value="1"/>
</dbReference>
<feature type="region of interest" description="Disordered" evidence="1">
    <location>
        <begin position="352"/>
        <end position="495"/>
    </location>
</feature>
<dbReference type="Proteomes" id="UP000332933">
    <property type="component" value="Unassembled WGS sequence"/>
</dbReference>
<dbReference type="EMBL" id="CAADRA010005413">
    <property type="protein sequence ID" value="VFT89623.1"/>
    <property type="molecule type" value="Genomic_DNA"/>
</dbReference>
<dbReference type="SMART" id="SM00028">
    <property type="entry name" value="TPR"/>
    <property type="match status" value="3"/>
</dbReference>
<protein>
    <submittedName>
        <fullName evidence="3">Aste57867_12774 protein</fullName>
    </submittedName>
</protein>
<evidence type="ECO:0000313" key="2">
    <source>
        <dbReference type="EMBL" id="KAF0696479.1"/>
    </source>
</evidence>
<feature type="compositionally biased region" description="Acidic residues" evidence="1">
    <location>
        <begin position="434"/>
        <end position="445"/>
    </location>
</feature>
<feature type="compositionally biased region" description="Acidic residues" evidence="1">
    <location>
        <begin position="454"/>
        <end position="467"/>
    </location>
</feature>